<evidence type="ECO:0000259" key="2">
    <source>
        <dbReference type="Pfam" id="PF18713"/>
    </source>
</evidence>
<dbReference type="Gene3D" id="3.40.630.30">
    <property type="match status" value="2"/>
</dbReference>
<feature type="domain" description="GCN5-related N-acetyltransferase Rv2170-like" evidence="1">
    <location>
        <begin position="204"/>
        <end position="288"/>
    </location>
</feature>
<proteinExistence type="predicted"/>
<dbReference type="PANTHER" id="PTHR20958">
    <property type="entry name" value="GLYCINE N-ACYLTRANSFERASE-LIKE PROTEIN"/>
    <property type="match status" value="1"/>
</dbReference>
<dbReference type="KEGG" id="ccal:108624579"/>
<dbReference type="AlphaFoldDB" id="A0AAJ7N651"/>
<feature type="domain" description="DUF5645" evidence="2">
    <location>
        <begin position="9"/>
        <end position="121"/>
    </location>
</feature>
<dbReference type="Proteomes" id="UP000694925">
    <property type="component" value="Unplaced"/>
</dbReference>
<dbReference type="PANTHER" id="PTHR20958:SF6">
    <property type="entry name" value="GLYCINE N-ACYLTRANSFERASE-LIKE PROTEIN"/>
    <property type="match status" value="1"/>
</dbReference>
<reference evidence="4" key="1">
    <citation type="submission" date="2025-08" db="UniProtKB">
        <authorList>
            <consortium name="RefSeq"/>
        </authorList>
    </citation>
    <scope>IDENTIFICATION</scope>
    <source>
        <tissue evidence="4">Whole body</tissue>
    </source>
</reference>
<dbReference type="InterPro" id="IPR053225">
    <property type="entry name" value="Acyl-CoA_N-acyltransferase"/>
</dbReference>
<keyword evidence="3" id="KW-1185">Reference proteome</keyword>
<evidence type="ECO:0000313" key="3">
    <source>
        <dbReference type="Proteomes" id="UP000694925"/>
    </source>
</evidence>
<dbReference type="Pfam" id="PF08445">
    <property type="entry name" value="FR47"/>
    <property type="match status" value="1"/>
</dbReference>
<organism evidence="3 4">
    <name type="scientific">Ceratina calcarata</name>
    <dbReference type="NCBI Taxonomy" id="156304"/>
    <lineage>
        <taxon>Eukaryota</taxon>
        <taxon>Metazoa</taxon>
        <taxon>Ecdysozoa</taxon>
        <taxon>Arthropoda</taxon>
        <taxon>Hexapoda</taxon>
        <taxon>Insecta</taxon>
        <taxon>Pterygota</taxon>
        <taxon>Neoptera</taxon>
        <taxon>Endopterygota</taxon>
        <taxon>Hymenoptera</taxon>
        <taxon>Apocrita</taxon>
        <taxon>Aculeata</taxon>
        <taxon>Apoidea</taxon>
        <taxon>Anthophila</taxon>
        <taxon>Apidae</taxon>
        <taxon>Ceratina</taxon>
        <taxon>Zadontomerus</taxon>
    </lineage>
</organism>
<dbReference type="InterPro" id="IPR041506">
    <property type="entry name" value="DUF5645"/>
</dbReference>
<evidence type="ECO:0000313" key="4">
    <source>
        <dbReference type="RefSeq" id="XP_017879464.1"/>
    </source>
</evidence>
<dbReference type="InterPro" id="IPR013653">
    <property type="entry name" value="GCN5-like_dom"/>
</dbReference>
<dbReference type="GeneID" id="108624579"/>
<protein>
    <submittedName>
        <fullName evidence="4">Uncharacterized protein LOC108624579</fullName>
    </submittedName>
</protein>
<dbReference type="RefSeq" id="XP_017879464.1">
    <property type="nucleotide sequence ID" value="XM_018023975.2"/>
</dbReference>
<dbReference type="Pfam" id="PF18713">
    <property type="entry name" value="DUF5645"/>
    <property type="match status" value="1"/>
</dbReference>
<dbReference type="GO" id="GO:0016747">
    <property type="term" value="F:acyltransferase activity, transferring groups other than amino-acyl groups"/>
    <property type="evidence" value="ECO:0007669"/>
    <property type="project" value="InterPro"/>
</dbReference>
<sequence>MSETPGVDILQPLPIDKWNLLQNKLKYKWPYYAYHYYWIETSLKWKKRDPNIAIEIYCPYGNYENGTFIGINHIGFCSIVLLTLDPNDEILNKMLTETNIINWNKEICFASVHGSIASNVLSSIENLKSLKKVKTSHAFSFNYYFKSAEDCAKVEIKVPDGCYTRSLNTSDVPLINSVWPHRNPVNPELSMKYLSTVIELNGGIGLCLREDDTLVSWAMQPNWCTLGIVQTVEEHKGKGYAKVVVNLFAKKLGEEGIPAVLFIVQGNVPSEKMFKGLGWQVISPIMWIECGIIEKSKEE</sequence>
<name>A0AAJ7N651_9HYME</name>
<accession>A0AAJ7N651</accession>
<evidence type="ECO:0000259" key="1">
    <source>
        <dbReference type="Pfam" id="PF08445"/>
    </source>
</evidence>
<dbReference type="SUPFAM" id="SSF55729">
    <property type="entry name" value="Acyl-CoA N-acyltransferases (Nat)"/>
    <property type="match status" value="1"/>
</dbReference>
<gene>
    <name evidence="4" type="primary">LOC108624579</name>
</gene>
<dbReference type="InterPro" id="IPR016181">
    <property type="entry name" value="Acyl_CoA_acyltransferase"/>
</dbReference>